<feature type="binding site" evidence="2">
    <location>
        <position position="138"/>
    </location>
    <ligand>
        <name>Mn(2+)</name>
        <dbReference type="ChEBI" id="CHEBI:29035"/>
        <label>2</label>
    </ligand>
</feature>
<dbReference type="InterPro" id="IPR036264">
    <property type="entry name" value="Bact_exopeptidase_dim_dom"/>
</dbReference>
<dbReference type="NCBIfam" id="TIGR01891">
    <property type="entry name" value="amidohydrolases"/>
    <property type="match status" value="1"/>
</dbReference>
<dbReference type="FunFam" id="3.30.70.360:FF:000001">
    <property type="entry name" value="N-acetyldiaminopimelate deacetylase"/>
    <property type="match status" value="1"/>
</dbReference>
<dbReference type="PIRSF" id="PIRSF005962">
    <property type="entry name" value="Pept_M20D_amidohydro"/>
    <property type="match status" value="1"/>
</dbReference>
<keyword evidence="2" id="KW-0479">Metal-binding</keyword>
<comment type="cofactor">
    <cofactor evidence="2">
        <name>Mn(2+)</name>
        <dbReference type="ChEBI" id="CHEBI:29035"/>
    </cofactor>
    <text evidence="2">The Mn(2+) ion enhances activity.</text>
</comment>
<dbReference type="Pfam" id="PF07687">
    <property type="entry name" value="M20_dimer"/>
    <property type="match status" value="1"/>
</dbReference>
<evidence type="ECO:0000259" key="3">
    <source>
        <dbReference type="Pfam" id="PF07687"/>
    </source>
</evidence>
<proteinExistence type="predicted"/>
<gene>
    <name evidence="4" type="ORF">LARV_02283</name>
</gene>
<dbReference type="GO" id="GO:0046872">
    <property type="term" value="F:metal ion binding"/>
    <property type="evidence" value="ECO:0007669"/>
    <property type="project" value="UniProtKB-KW"/>
</dbReference>
<accession>A0A0S7BH99</accession>
<dbReference type="Pfam" id="PF01546">
    <property type="entry name" value="Peptidase_M20"/>
    <property type="match status" value="1"/>
</dbReference>
<sequence length="396" mass="42876">MTTYLEEARAIEDQIIQWRRDFHRHPELRFEEHRTARVIGNILTSLSMQVQTGVGKTGVVGILKGNQAGPVSLMRFDMDALPIQEENAVEYASTVPGVMHACGHDGHTAIGLGVATLLARHRDELCGTVKFVFQPAEEGAGGAKAMIADGVLKNPAVDISFGVHIQSQTPSGTYLVGDGPILAAADEFRCVIHGKGGHGALPQTTVDASIVAAQAINLLQTIVSRNIDPLKVGIISIGSLHAGSAFNVIPETAEITGTIRTYESEVQALIHQRMREVFEGTARLFGATAEFEVNEIVPAAYNNPKICAKVRQIAADIVGRDNVSENQLGTPSDDIAEYLRAAPGCHFILGGSIPGEDRPHHSPRFNFNEKVLPLGVALFCEEAMYFHRNWDEFKQS</sequence>
<dbReference type="InterPro" id="IPR011650">
    <property type="entry name" value="Peptidase_M20_dimer"/>
</dbReference>
<dbReference type="GO" id="GO:0050118">
    <property type="term" value="F:N-acetyldiaminopimelate deacetylase activity"/>
    <property type="evidence" value="ECO:0007669"/>
    <property type="project" value="UniProtKB-ARBA"/>
</dbReference>
<feature type="binding site" evidence="2">
    <location>
        <position position="104"/>
    </location>
    <ligand>
        <name>Mn(2+)</name>
        <dbReference type="ChEBI" id="CHEBI:29035"/>
        <label>2</label>
    </ligand>
</feature>
<dbReference type="GO" id="GO:0019877">
    <property type="term" value="P:diaminopimelate biosynthetic process"/>
    <property type="evidence" value="ECO:0007669"/>
    <property type="project" value="UniProtKB-ARBA"/>
</dbReference>
<evidence type="ECO:0000256" key="2">
    <source>
        <dbReference type="PIRSR" id="PIRSR005962-1"/>
    </source>
</evidence>
<dbReference type="Gene3D" id="3.40.630.10">
    <property type="entry name" value="Zn peptidases"/>
    <property type="match status" value="1"/>
</dbReference>
<keyword evidence="2" id="KW-0464">Manganese</keyword>
<keyword evidence="1 4" id="KW-0378">Hydrolase</keyword>
<dbReference type="InterPro" id="IPR002933">
    <property type="entry name" value="Peptidase_M20"/>
</dbReference>
<feature type="binding site" evidence="2">
    <location>
        <position position="102"/>
    </location>
    <ligand>
        <name>Mn(2+)</name>
        <dbReference type="ChEBI" id="CHEBI:29035"/>
        <label>2</label>
    </ligand>
</feature>
<dbReference type="RefSeq" id="WP_172797852.1">
    <property type="nucleotide sequence ID" value="NZ_DF967972.1"/>
</dbReference>
<evidence type="ECO:0000256" key="1">
    <source>
        <dbReference type="ARBA" id="ARBA00022801"/>
    </source>
</evidence>
<organism evidence="4">
    <name type="scientific">Longilinea arvoryzae</name>
    <dbReference type="NCBI Taxonomy" id="360412"/>
    <lineage>
        <taxon>Bacteria</taxon>
        <taxon>Bacillati</taxon>
        <taxon>Chloroflexota</taxon>
        <taxon>Anaerolineae</taxon>
        <taxon>Anaerolineales</taxon>
        <taxon>Anaerolineaceae</taxon>
        <taxon>Longilinea</taxon>
    </lineage>
</organism>
<dbReference type="InterPro" id="IPR017439">
    <property type="entry name" value="Amidohydrolase"/>
</dbReference>
<evidence type="ECO:0000313" key="4">
    <source>
        <dbReference type="EMBL" id="GAP14512.1"/>
    </source>
</evidence>
<dbReference type="STRING" id="360412.LARV_02283"/>
<feature type="binding site" evidence="2">
    <location>
        <position position="164"/>
    </location>
    <ligand>
        <name>Mn(2+)</name>
        <dbReference type="ChEBI" id="CHEBI:29035"/>
        <label>2</label>
    </ligand>
</feature>
<protein>
    <submittedName>
        <fullName evidence="4">Amidohydrolase</fullName>
    </submittedName>
</protein>
<evidence type="ECO:0000313" key="5">
    <source>
        <dbReference type="Proteomes" id="UP000055060"/>
    </source>
</evidence>
<reference evidence="4" key="1">
    <citation type="submission" date="2015-07" db="EMBL/GenBank/DDBJ databases">
        <title>Draft Genome Sequences of Anaerolinea thermolimosa IMO-1, Bellilinea caldifistulae GOMI-1, Leptolinea tardivitalis YMTK-2, Levilinea saccharolytica KIBI-1,Longilinea arvoryzae KOME-1, Previously Described as Members of the Anaerolineaceae (Chloroflexi).</title>
        <authorList>
            <person name="Sekiguchi Y."/>
            <person name="Ohashi A."/>
            <person name="Matsuura N."/>
            <person name="Tourlousse M.D."/>
        </authorList>
    </citation>
    <scope>NUCLEOTIDE SEQUENCE [LARGE SCALE GENOMIC DNA]</scope>
    <source>
        <strain evidence="4">KOME-1</strain>
    </source>
</reference>
<name>A0A0S7BH99_9CHLR</name>
<dbReference type="Gene3D" id="3.30.70.360">
    <property type="match status" value="1"/>
</dbReference>
<dbReference type="EMBL" id="DF967972">
    <property type="protein sequence ID" value="GAP14512.1"/>
    <property type="molecule type" value="Genomic_DNA"/>
</dbReference>
<dbReference type="PANTHER" id="PTHR11014">
    <property type="entry name" value="PEPTIDASE M20 FAMILY MEMBER"/>
    <property type="match status" value="1"/>
</dbReference>
<dbReference type="SUPFAM" id="SSF55031">
    <property type="entry name" value="Bacterial exopeptidase dimerisation domain"/>
    <property type="match status" value="1"/>
</dbReference>
<feature type="domain" description="Peptidase M20 dimerisation" evidence="3">
    <location>
        <begin position="187"/>
        <end position="279"/>
    </location>
</feature>
<feature type="binding site" evidence="2">
    <location>
        <position position="361"/>
    </location>
    <ligand>
        <name>Mn(2+)</name>
        <dbReference type="ChEBI" id="CHEBI:29035"/>
        <label>2</label>
    </ligand>
</feature>
<dbReference type="PANTHER" id="PTHR11014:SF63">
    <property type="entry name" value="METALLOPEPTIDASE, PUTATIVE (AFU_ORTHOLOGUE AFUA_6G09600)-RELATED"/>
    <property type="match status" value="1"/>
</dbReference>
<dbReference type="AlphaFoldDB" id="A0A0S7BH99"/>
<keyword evidence="5" id="KW-1185">Reference proteome</keyword>
<dbReference type="Proteomes" id="UP000055060">
    <property type="component" value="Unassembled WGS sequence"/>
</dbReference>
<dbReference type="SUPFAM" id="SSF53187">
    <property type="entry name" value="Zn-dependent exopeptidases"/>
    <property type="match status" value="1"/>
</dbReference>